<reference evidence="9 11" key="1">
    <citation type="submission" date="2015-10" db="EMBL/GenBank/DDBJ databases">
        <title>Draft genome of Bosea thiooxidans.</title>
        <authorList>
            <person name="Wang X."/>
        </authorList>
    </citation>
    <scope>NUCLEOTIDE SEQUENCE [LARGE SCALE GENOMIC DNA]</scope>
    <source>
        <strain evidence="9 11">CGMCC 9174</strain>
    </source>
</reference>
<dbReference type="Proteomes" id="UP000051562">
    <property type="component" value="Unassembled WGS sequence"/>
</dbReference>
<dbReference type="AlphaFoldDB" id="A0A0Q3I4N7"/>
<protein>
    <submittedName>
        <fullName evidence="9">Peptide ABC transporter permease</fullName>
    </submittedName>
    <submittedName>
        <fullName evidence="10">Peptide/nickel transport system permease protein</fullName>
    </submittedName>
</protein>
<proteinExistence type="inferred from homology"/>
<evidence type="ECO:0000259" key="8">
    <source>
        <dbReference type="PROSITE" id="PS50928"/>
    </source>
</evidence>
<evidence type="ECO:0000313" key="9">
    <source>
        <dbReference type="EMBL" id="KQK29887.1"/>
    </source>
</evidence>
<evidence type="ECO:0000256" key="5">
    <source>
        <dbReference type="ARBA" id="ARBA00022989"/>
    </source>
</evidence>
<evidence type="ECO:0000256" key="1">
    <source>
        <dbReference type="ARBA" id="ARBA00004651"/>
    </source>
</evidence>
<feature type="transmembrane region" description="Helical" evidence="7">
    <location>
        <begin position="117"/>
        <end position="141"/>
    </location>
</feature>
<organism evidence="9 11">
    <name type="scientific">Bosea thiooxidans</name>
    <dbReference type="NCBI Taxonomy" id="53254"/>
    <lineage>
        <taxon>Bacteria</taxon>
        <taxon>Pseudomonadati</taxon>
        <taxon>Pseudomonadota</taxon>
        <taxon>Alphaproteobacteria</taxon>
        <taxon>Hyphomicrobiales</taxon>
        <taxon>Boseaceae</taxon>
        <taxon>Bosea</taxon>
    </lineage>
</organism>
<dbReference type="PROSITE" id="PS50928">
    <property type="entry name" value="ABC_TM1"/>
    <property type="match status" value="1"/>
</dbReference>
<evidence type="ECO:0000313" key="11">
    <source>
        <dbReference type="Proteomes" id="UP000051562"/>
    </source>
</evidence>
<keyword evidence="6 7" id="KW-0472">Membrane</keyword>
<feature type="transmembrane region" description="Helical" evidence="7">
    <location>
        <begin position="185"/>
        <end position="214"/>
    </location>
</feature>
<dbReference type="InterPro" id="IPR000515">
    <property type="entry name" value="MetI-like"/>
</dbReference>
<evidence type="ECO:0000313" key="12">
    <source>
        <dbReference type="Proteomes" id="UP000190130"/>
    </source>
</evidence>
<dbReference type="SUPFAM" id="SSF161098">
    <property type="entry name" value="MetI-like"/>
    <property type="match status" value="1"/>
</dbReference>
<dbReference type="GO" id="GO:0005886">
    <property type="term" value="C:plasma membrane"/>
    <property type="evidence" value="ECO:0007669"/>
    <property type="project" value="UniProtKB-SubCell"/>
</dbReference>
<evidence type="ECO:0000256" key="2">
    <source>
        <dbReference type="ARBA" id="ARBA00022448"/>
    </source>
</evidence>
<gene>
    <name evidence="9" type="ORF">ARD30_15615</name>
    <name evidence="10" type="ORF">SAMN05660750_01859</name>
</gene>
<dbReference type="EMBL" id="FUYX01000004">
    <property type="protein sequence ID" value="SKB68427.1"/>
    <property type="molecule type" value="Genomic_DNA"/>
</dbReference>
<reference evidence="10 12" key="2">
    <citation type="submission" date="2017-02" db="EMBL/GenBank/DDBJ databases">
        <authorList>
            <person name="Peterson S.W."/>
        </authorList>
    </citation>
    <scope>NUCLEOTIDE SEQUENCE [LARGE SCALE GENOMIC DNA]</scope>
    <source>
        <strain evidence="10 12">DSM 9653</strain>
    </source>
</reference>
<dbReference type="EMBL" id="LMAR01000044">
    <property type="protein sequence ID" value="KQK29887.1"/>
    <property type="molecule type" value="Genomic_DNA"/>
</dbReference>
<feature type="transmembrane region" description="Helical" evidence="7">
    <location>
        <begin position="234"/>
        <end position="256"/>
    </location>
</feature>
<keyword evidence="4 7" id="KW-0812">Transmembrane</keyword>
<dbReference type="Proteomes" id="UP000190130">
    <property type="component" value="Unassembled WGS sequence"/>
</dbReference>
<keyword evidence="3" id="KW-1003">Cell membrane</keyword>
<dbReference type="Pfam" id="PF00528">
    <property type="entry name" value="BPD_transp_1"/>
    <property type="match status" value="1"/>
</dbReference>
<evidence type="ECO:0000256" key="6">
    <source>
        <dbReference type="ARBA" id="ARBA00023136"/>
    </source>
</evidence>
<dbReference type="OrthoDB" id="9812701at2"/>
<comment type="similarity">
    <text evidence="7">Belongs to the binding-protein-dependent transport system permease family.</text>
</comment>
<sequence length="273" mass="29044">MKFRANLWIGGVLFAAVVVGGTLAPWLAHTDPVMDANLMNAEIPPGGEFWFGTDAQGRDIYSRVLYGARISLTVGIVSQLINTVIGVALGMSAGYFGGWWDDFVNGLTNLMLSIPSLIFALAIMAILQPGLASLLIALGLTNWSYTCRLSRAATLSIKQQGYVEAARSFGSSNLRIMLLQILPNIAGPIIVIGTLGMGGAVLAEAALSFLGLGIRPPFPSWGSMLSDARDQITTAPWISIFPGLAIFMTVLGLNLLGDGLRDILDPHSQLRKA</sequence>
<dbReference type="InterPro" id="IPR035906">
    <property type="entry name" value="MetI-like_sf"/>
</dbReference>
<feature type="transmembrane region" description="Helical" evidence="7">
    <location>
        <begin position="6"/>
        <end position="28"/>
    </location>
</feature>
<evidence type="ECO:0000256" key="3">
    <source>
        <dbReference type="ARBA" id="ARBA00022475"/>
    </source>
</evidence>
<feature type="domain" description="ABC transmembrane type-1" evidence="8">
    <location>
        <begin position="68"/>
        <end position="257"/>
    </location>
</feature>
<dbReference type="RefSeq" id="WP_055728688.1">
    <property type="nucleotide sequence ID" value="NZ_FUYX01000004.1"/>
</dbReference>
<comment type="subcellular location">
    <subcellularLocation>
        <location evidence="1 7">Cell membrane</location>
        <topology evidence="1 7">Multi-pass membrane protein</topology>
    </subcellularLocation>
</comment>
<evidence type="ECO:0000256" key="7">
    <source>
        <dbReference type="RuleBase" id="RU363032"/>
    </source>
</evidence>
<keyword evidence="2 7" id="KW-0813">Transport</keyword>
<keyword evidence="5 7" id="KW-1133">Transmembrane helix</keyword>
<name>A0A0Q3I4N7_9HYPH</name>
<evidence type="ECO:0000256" key="4">
    <source>
        <dbReference type="ARBA" id="ARBA00022692"/>
    </source>
</evidence>
<dbReference type="InterPro" id="IPR050366">
    <property type="entry name" value="BP-dependent_transpt_permease"/>
</dbReference>
<dbReference type="PANTHER" id="PTHR43386">
    <property type="entry name" value="OLIGOPEPTIDE TRANSPORT SYSTEM PERMEASE PROTEIN APPC"/>
    <property type="match status" value="1"/>
</dbReference>
<dbReference type="Gene3D" id="1.10.3720.10">
    <property type="entry name" value="MetI-like"/>
    <property type="match status" value="1"/>
</dbReference>
<evidence type="ECO:0000313" key="10">
    <source>
        <dbReference type="EMBL" id="SKB68427.1"/>
    </source>
</evidence>
<dbReference type="STRING" id="53254.SAMN05660750_01859"/>
<keyword evidence="11" id="KW-1185">Reference proteome</keyword>
<dbReference type="CDD" id="cd06261">
    <property type="entry name" value="TM_PBP2"/>
    <property type="match status" value="1"/>
</dbReference>
<dbReference type="GO" id="GO:0055085">
    <property type="term" value="P:transmembrane transport"/>
    <property type="evidence" value="ECO:0007669"/>
    <property type="project" value="InterPro"/>
</dbReference>
<dbReference type="PANTHER" id="PTHR43386:SF25">
    <property type="entry name" value="PEPTIDE ABC TRANSPORTER PERMEASE PROTEIN"/>
    <property type="match status" value="1"/>
</dbReference>
<accession>A0A0Q3I4N7</accession>